<keyword evidence="2" id="KW-0812">Transmembrane</keyword>
<feature type="transmembrane region" description="Helical" evidence="2">
    <location>
        <begin position="113"/>
        <end position="131"/>
    </location>
</feature>
<organism evidence="4 5">
    <name type="scientific">Agromyces tropicus</name>
    <dbReference type="NCBI Taxonomy" id="555371"/>
    <lineage>
        <taxon>Bacteria</taxon>
        <taxon>Bacillati</taxon>
        <taxon>Actinomycetota</taxon>
        <taxon>Actinomycetes</taxon>
        <taxon>Micrococcales</taxon>
        <taxon>Microbacteriaceae</taxon>
        <taxon>Agromyces</taxon>
    </lineage>
</organism>
<evidence type="ECO:0000256" key="2">
    <source>
        <dbReference type="SAM" id="Phobius"/>
    </source>
</evidence>
<keyword evidence="2" id="KW-0472">Membrane</keyword>
<dbReference type="EMBL" id="BAAAPW010000006">
    <property type="protein sequence ID" value="GAA2044400.1"/>
    <property type="molecule type" value="Genomic_DNA"/>
</dbReference>
<gene>
    <name evidence="4" type="ORF">GCM10009819_34230</name>
</gene>
<feature type="region of interest" description="Disordered" evidence="1">
    <location>
        <begin position="1"/>
        <end position="105"/>
    </location>
</feature>
<evidence type="ECO:0000256" key="1">
    <source>
        <dbReference type="SAM" id="MobiDB-lite"/>
    </source>
</evidence>
<comment type="caution">
    <text evidence="4">The sequence shown here is derived from an EMBL/GenBank/DDBJ whole genome shotgun (WGS) entry which is preliminary data.</text>
</comment>
<evidence type="ECO:0000313" key="5">
    <source>
        <dbReference type="Proteomes" id="UP001501196"/>
    </source>
</evidence>
<evidence type="ECO:0000259" key="3">
    <source>
        <dbReference type="Pfam" id="PF10708"/>
    </source>
</evidence>
<feature type="compositionally biased region" description="Acidic residues" evidence="1">
    <location>
        <begin position="212"/>
        <end position="224"/>
    </location>
</feature>
<evidence type="ECO:0000313" key="4">
    <source>
        <dbReference type="EMBL" id="GAA2044400.1"/>
    </source>
</evidence>
<feature type="transmembrane region" description="Helical" evidence="2">
    <location>
        <begin position="162"/>
        <end position="188"/>
    </location>
</feature>
<name>A0ABN2UWP2_9MICO</name>
<protein>
    <recommendedName>
        <fullName evidence="3">DUF2510 domain-containing protein</fullName>
    </recommendedName>
</protein>
<feature type="compositionally biased region" description="Low complexity" evidence="1">
    <location>
        <begin position="59"/>
        <end position="70"/>
    </location>
</feature>
<feature type="transmembrane region" description="Helical" evidence="2">
    <location>
        <begin position="137"/>
        <end position="155"/>
    </location>
</feature>
<dbReference type="InterPro" id="IPR018929">
    <property type="entry name" value="DUF2510"/>
</dbReference>
<keyword evidence="2" id="KW-1133">Transmembrane helix</keyword>
<accession>A0ABN2UWP2</accession>
<feature type="region of interest" description="Disordered" evidence="1">
    <location>
        <begin position="206"/>
        <end position="229"/>
    </location>
</feature>
<dbReference type="Pfam" id="PF10708">
    <property type="entry name" value="DUF2510"/>
    <property type="match status" value="1"/>
</dbReference>
<feature type="domain" description="DUF2510" evidence="3">
    <location>
        <begin position="19"/>
        <end position="49"/>
    </location>
</feature>
<keyword evidence="5" id="KW-1185">Reference proteome</keyword>
<dbReference type="Proteomes" id="UP001501196">
    <property type="component" value="Unassembled WGS sequence"/>
</dbReference>
<reference evidence="4 5" key="1">
    <citation type="journal article" date="2019" name="Int. J. Syst. Evol. Microbiol.">
        <title>The Global Catalogue of Microorganisms (GCM) 10K type strain sequencing project: providing services to taxonomists for standard genome sequencing and annotation.</title>
        <authorList>
            <consortium name="The Broad Institute Genomics Platform"/>
            <consortium name="The Broad Institute Genome Sequencing Center for Infectious Disease"/>
            <person name="Wu L."/>
            <person name="Ma J."/>
        </authorList>
    </citation>
    <scope>NUCLEOTIDE SEQUENCE [LARGE SCALE GENOMIC DNA]</scope>
    <source>
        <strain evidence="4 5">JCM 15672</strain>
    </source>
</reference>
<sequence>MPRRAAIIATMSDPTSAPPGWYDDGRGQQRYWDGQQWTEHTAPLEPATPDGATRPYDTAALGGDQAAAAGRPAGSPYADTTPFAGLSTNGPGGTGAAPAGYPPAGPPEPQTNVLGIVGLVVAAVGFVFALIPFVQVVGFVLLPIGFVLSLIAVFLKGRKWPAITGLALSVLGGIIGAVVFAVTALGIFNQVVDSGVLDEFDDEVSQSQAPLESDEATEGEEGETDGTGAEQVLSFGETMVWTNEVTMSVSAPEPFTPSDLAAGADQGVNLVFTITIVNGSAESLQPIVLTRVSSDGVEASRILDVGAEGGQVGIPPTTAILPGESLTWREAYSVADPDSITLQTAPSFQYEDVIFTNVPR</sequence>
<proteinExistence type="predicted"/>